<sequence>MKNDGVWSEAEQLTININCEASSEEHQYTVAHILGESKCRVYTPRHFYPIKRVVCQDPTSESEKTIWETEHPREFSKNVSVLSVTKTKNGYPDKYLCILQENNNYLLFLRDNELNNWVDITKTRVKLSKFQFFYNFKKLTPEEYEVKYEFLRFKILFKFGCNKVKYDGKKLIRKYIAGLEIDLSDSSIAFCDHSITLIMKTIVKHPDNLPGDLPENDEDADESGLKTQVISIK</sequence>
<protein>
    <submittedName>
        <fullName evidence="1">Uncharacterized protein</fullName>
    </submittedName>
</protein>
<evidence type="ECO:0000313" key="2">
    <source>
        <dbReference type="Proteomes" id="UP000001949"/>
    </source>
</evidence>
<comment type="caution">
    <text evidence="1">The sequence shown here is derived from an EMBL/GenBank/DDBJ whole genome shotgun (WGS) entry which is preliminary data.</text>
</comment>
<keyword evidence="2" id="KW-1185">Reference proteome</keyword>
<reference evidence="1 2" key="1">
    <citation type="journal article" date="2005" name="Science">
        <title>Genome sequence of Theileria parva, a bovine pathogen that transforms lymphocytes.</title>
        <authorList>
            <person name="Gardner M.J."/>
            <person name="Bishop R."/>
            <person name="Shah T."/>
            <person name="de Villiers E.P."/>
            <person name="Carlton J.M."/>
            <person name="Hall N."/>
            <person name="Ren Q."/>
            <person name="Paulsen I.T."/>
            <person name="Pain A."/>
            <person name="Berriman M."/>
            <person name="Wilson R.J.M."/>
            <person name="Sato S."/>
            <person name="Ralph S.A."/>
            <person name="Mann D.J."/>
            <person name="Xiong Z."/>
            <person name="Shallom S.J."/>
            <person name="Weidman J."/>
            <person name="Jiang L."/>
            <person name="Lynn J."/>
            <person name="Weaver B."/>
            <person name="Shoaibi A."/>
            <person name="Domingo A.R."/>
            <person name="Wasawo D."/>
            <person name="Crabtree J."/>
            <person name="Wortman J.R."/>
            <person name="Haas B."/>
            <person name="Angiuoli S.V."/>
            <person name="Creasy T.H."/>
            <person name="Lu C."/>
            <person name="Suh B."/>
            <person name="Silva J.C."/>
            <person name="Utterback T.R."/>
            <person name="Feldblyum T.V."/>
            <person name="Pertea M."/>
            <person name="Allen J."/>
            <person name="Nierman W.C."/>
            <person name="Taracha E.L.N."/>
            <person name="Salzberg S.L."/>
            <person name="White O.R."/>
            <person name="Fitzhugh H.A."/>
            <person name="Morzaria S."/>
            <person name="Venter J.C."/>
            <person name="Fraser C.M."/>
            <person name="Nene V."/>
        </authorList>
    </citation>
    <scope>NUCLEOTIDE SEQUENCE [LARGE SCALE GENOMIC DNA]</scope>
    <source>
        <strain evidence="1 2">Muguga</strain>
    </source>
</reference>
<dbReference type="AlphaFoldDB" id="Q4N351"/>
<dbReference type="Proteomes" id="UP000001949">
    <property type="component" value="Unassembled WGS sequence"/>
</dbReference>
<name>Q4N351_THEPA</name>
<dbReference type="EMBL" id="AAGK01000004">
    <property type="protein sequence ID" value="EAN31488.1"/>
    <property type="molecule type" value="Genomic_DNA"/>
</dbReference>
<organism evidence="1 2">
    <name type="scientific">Theileria parva</name>
    <name type="common">East coast fever infection agent</name>
    <dbReference type="NCBI Taxonomy" id="5875"/>
    <lineage>
        <taxon>Eukaryota</taxon>
        <taxon>Sar</taxon>
        <taxon>Alveolata</taxon>
        <taxon>Apicomplexa</taxon>
        <taxon>Aconoidasida</taxon>
        <taxon>Piroplasmida</taxon>
        <taxon>Theileriidae</taxon>
        <taxon>Theileria</taxon>
    </lineage>
</organism>
<accession>Q4N351</accession>
<dbReference type="InParanoid" id="Q4N351"/>
<dbReference type="RefSeq" id="XP_763771.1">
    <property type="nucleotide sequence ID" value="XM_758678.1"/>
</dbReference>
<evidence type="ECO:0000313" key="1">
    <source>
        <dbReference type="EMBL" id="EAN31488.1"/>
    </source>
</evidence>
<dbReference type="VEuPathDB" id="PiroplasmaDB:TpMuguga_04g00136"/>
<dbReference type="GeneID" id="3501215"/>
<gene>
    <name evidence="1" type="ordered locus">TP04_0136</name>
</gene>
<proteinExistence type="predicted"/>
<dbReference type="KEGG" id="tpv:TP04_0136"/>